<dbReference type="RefSeq" id="WP_091898244.1">
    <property type="nucleotide sequence ID" value="NZ_FOSJ01000041.1"/>
</dbReference>
<gene>
    <name evidence="2" type="ORF">SAMN04488569_104119</name>
</gene>
<reference evidence="3" key="1">
    <citation type="submission" date="2016-10" db="EMBL/GenBank/DDBJ databases">
        <authorList>
            <person name="Varghese N."/>
            <person name="Submissions S."/>
        </authorList>
    </citation>
    <scope>NUCLEOTIDE SEQUENCE [LARGE SCALE GENOMIC DNA]</scope>
    <source>
        <strain evidence="3">DSM 16108</strain>
    </source>
</reference>
<dbReference type="Proteomes" id="UP000199589">
    <property type="component" value="Unassembled WGS sequence"/>
</dbReference>
<sequence>MKKGRKYIASLLAIGGLAGVNLYSNEQINVSAHGNQEQSQNTDRNEDDETMWGHMETMHGGSYRNRENSSPDEDDVENNTDQSEDDETDSWNDWHNRMWEFRDENIDDSSDDHESFFGDMRNHMRGFNDFSFNGMFDWMGEMHRSFNFNRGMMDWNERELDNNEGREFMERLNFLNSN</sequence>
<dbReference type="OrthoDB" id="2168328at2"/>
<keyword evidence="3" id="KW-1185">Reference proteome</keyword>
<proteinExistence type="predicted"/>
<evidence type="ECO:0000313" key="3">
    <source>
        <dbReference type="Proteomes" id="UP000199589"/>
    </source>
</evidence>
<organism evidence="2 3">
    <name type="scientific">Marinilactibacillus piezotolerans</name>
    <dbReference type="NCBI Taxonomy" id="258723"/>
    <lineage>
        <taxon>Bacteria</taxon>
        <taxon>Bacillati</taxon>
        <taxon>Bacillota</taxon>
        <taxon>Bacilli</taxon>
        <taxon>Lactobacillales</taxon>
        <taxon>Carnobacteriaceae</taxon>
        <taxon>Marinilactibacillus</taxon>
    </lineage>
</organism>
<feature type="region of interest" description="Disordered" evidence="1">
    <location>
        <begin position="54"/>
        <end position="89"/>
    </location>
</feature>
<dbReference type="EMBL" id="FOSJ01000041">
    <property type="protein sequence ID" value="SFK49475.1"/>
    <property type="molecule type" value="Genomic_DNA"/>
</dbReference>
<name>A0A1I3ZZD8_9LACT</name>
<evidence type="ECO:0000313" key="2">
    <source>
        <dbReference type="EMBL" id="SFK49475.1"/>
    </source>
</evidence>
<protein>
    <submittedName>
        <fullName evidence="2">Uncharacterized protein</fullName>
    </submittedName>
</protein>
<accession>A0A1I3ZZD8</accession>
<evidence type="ECO:0000256" key="1">
    <source>
        <dbReference type="SAM" id="MobiDB-lite"/>
    </source>
</evidence>
<feature type="compositionally biased region" description="Acidic residues" evidence="1">
    <location>
        <begin position="70"/>
        <end position="89"/>
    </location>
</feature>
<dbReference type="AlphaFoldDB" id="A0A1I3ZZD8"/>